<dbReference type="PROSITE" id="PS51257">
    <property type="entry name" value="PROKAR_LIPOPROTEIN"/>
    <property type="match status" value="1"/>
</dbReference>
<name>A0A3S4WIT8_9ACTO</name>
<dbReference type="KEGG" id="asla:NCTC11923_00462"/>
<dbReference type="EMBL" id="LR134363">
    <property type="protein sequence ID" value="VEG73848.1"/>
    <property type="molecule type" value="Genomic_DNA"/>
</dbReference>
<organism evidence="3 4">
    <name type="scientific">Actinomyces slackii</name>
    <dbReference type="NCBI Taxonomy" id="52774"/>
    <lineage>
        <taxon>Bacteria</taxon>
        <taxon>Bacillati</taxon>
        <taxon>Actinomycetota</taxon>
        <taxon>Actinomycetes</taxon>
        <taxon>Actinomycetales</taxon>
        <taxon>Actinomycetaceae</taxon>
        <taxon>Actinomyces</taxon>
    </lineage>
</organism>
<feature type="signal peptide" evidence="1">
    <location>
        <begin position="1"/>
        <end position="22"/>
    </location>
</feature>
<evidence type="ECO:0000313" key="3">
    <source>
        <dbReference type="EMBL" id="VEG73848.1"/>
    </source>
</evidence>
<evidence type="ECO:0000259" key="2">
    <source>
        <dbReference type="Pfam" id="PF13845"/>
    </source>
</evidence>
<dbReference type="Pfam" id="PF13845">
    <property type="entry name" value="Septum_form"/>
    <property type="match status" value="1"/>
</dbReference>
<keyword evidence="1" id="KW-0732">Signal</keyword>
<dbReference type="AlphaFoldDB" id="A0A3S4WIT8"/>
<evidence type="ECO:0000313" key="4">
    <source>
        <dbReference type="Proteomes" id="UP000276899"/>
    </source>
</evidence>
<feature type="domain" description="Septum formation-related" evidence="2">
    <location>
        <begin position="55"/>
        <end position="154"/>
    </location>
</feature>
<dbReference type="STRING" id="1278298.GCA_000428685_02130"/>
<evidence type="ECO:0000256" key="1">
    <source>
        <dbReference type="SAM" id="SignalP"/>
    </source>
</evidence>
<accession>A0A3S4WIT8</accession>
<protein>
    <recommendedName>
        <fullName evidence="2">Septum formation-related domain-containing protein</fullName>
    </recommendedName>
</protein>
<feature type="chain" id="PRO_5038989451" description="Septum formation-related domain-containing protein" evidence="1">
    <location>
        <begin position="23"/>
        <end position="157"/>
    </location>
</feature>
<proteinExistence type="predicted"/>
<gene>
    <name evidence="3" type="ORF">NCTC11923_00462</name>
</gene>
<reference evidence="3 4" key="1">
    <citation type="submission" date="2018-12" db="EMBL/GenBank/DDBJ databases">
        <authorList>
            <consortium name="Pathogen Informatics"/>
        </authorList>
    </citation>
    <scope>NUCLEOTIDE SEQUENCE [LARGE SCALE GENOMIC DNA]</scope>
    <source>
        <strain evidence="3 4">NCTC11923</strain>
    </source>
</reference>
<dbReference type="RefSeq" id="WP_026427113.1">
    <property type="nucleotide sequence ID" value="NZ_CBCRWE010000066.1"/>
</dbReference>
<sequence>MRTLKHVLTLPMIAALALSVSGCSVVQSLIGGTHSVDLAVGDCIKSLDGDVTGSDNQVGQVQVVDCSEPHLYEVYAEVELSGDSLPSATEVETEAEDACFGSGFEEYVGAPVTETEYVATYLSPSQDTWDAGDRKVTCVLSTLDESELTASAKDSAK</sequence>
<keyword evidence="4" id="KW-1185">Reference proteome</keyword>
<dbReference type="InterPro" id="IPR026004">
    <property type="entry name" value="Septum_form"/>
</dbReference>
<dbReference type="Proteomes" id="UP000276899">
    <property type="component" value="Chromosome"/>
</dbReference>